<dbReference type="AlphaFoldDB" id="A0A0B6YB63"/>
<accession>A0A0B6YB63</accession>
<proteinExistence type="predicted"/>
<dbReference type="EMBL" id="HACG01006181">
    <property type="protein sequence ID" value="CEK53046.1"/>
    <property type="molecule type" value="Transcribed_RNA"/>
</dbReference>
<gene>
    <name evidence="2" type="primary">ORF18868</name>
</gene>
<reference evidence="2" key="1">
    <citation type="submission" date="2014-12" db="EMBL/GenBank/DDBJ databases">
        <title>Insight into the proteome of Arion vulgaris.</title>
        <authorList>
            <person name="Aradska J."/>
            <person name="Bulat T."/>
            <person name="Smidak R."/>
            <person name="Sarate P."/>
            <person name="Gangsoo J."/>
            <person name="Sialana F."/>
            <person name="Bilban M."/>
            <person name="Lubec G."/>
        </authorList>
    </citation>
    <scope>NUCLEOTIDE SEQUENCE</scope>
    <source>
        <tissue evidence="2">Skin</tissue>
    </source>
</reference>
<evidence type="ECO:0000256" key="1">
    <source>
        <dbReference type="SAM" id="MobiDB-lite"/>
    </source>
</evidence>
<feature type="non-terminal residue" evidence="2">
    <location>
        <position position="1"/>
    </location>
</feature>
<feature type="compositionally biased region" description="Polar residues" evidence="1">
    <location>
        <begin position="10"/>
        <end position="27"/>
    </location>
</feature>
<name>A0A0B6YB63_9EUPU</name>
<protein>
    <submittedName>
        <fullName evidence="2">Uncharacterized protein</fullName>
    </submittedName>
</protein>
<evidence type="ECO:0000313" key="2">
    <source>
        <dbReference type="EMBL" id="CEK53046.1"/>
    </source>
</evidence>
<sequence>EESAVANMKLVTTATGNVRSSELSSGKRNTKTRDKDFHAASPHNSTRHVQQFVLPKDVAYLTKKEQFVLVPADTSRKNYPVLLKKSAIPRKMEPVIVKTSGRHMLMIPSLDENFHLPIAINNADETSEC</sequence>
<feature type="region of interest" description="Disordered" evidence="1">
    <location>
        <begin position="1"/>
        <end position="46"/>
    </location>
</feature>
<organism evidence="2">
    <name type="scientific">Arion vulgaris</name>
    <dbReference type="NCBI Taxonomy" id="1028688"/>
    <lineage>
        <taxon>Eukaryota</taxon>
        <taxon>Metazoa</taxon>
        <taxon>Spiralia</taxon>
        <taxon>Lophotrochozoa</taxon>
        <taxon>Mollusca</taxon>
        <taxon>Gastropoda</taxon>
        <taxon>Heterobranchia</taxon>
        <taxon>Euthyneura</taxon>
        <taxon>Panpulmonata</taxon>
        <taxon>Eupulmonata</taxon>
        <taxon>Stylommatophora</taxon>
        <taxon>Helicina</taxon>
        <taxon>Arionoidea</taxon>
        <taxon>Arionidae</taxon>
        <taxon>Arion</taxon>
    </lineage>
</organism>